<keyword evidence="2" id="KW-1185">Reference proteome</keyword>
<dbReference type="EMBL" id="PYDT01000004">
    <property type="protein sequence ID" value="THU62343.1"/>
    <property type="molecule type" value="Genomic_DNA"/>
</dbReference>
<dbReference type="Proteomes" id="UP000317650">
    <property type="component" value="Chromosome 1"/>
</dbReference>
<sequence length="110" mass="12659">MDIIHDMQDEPCSESGWAHAVHDCFESLIINGDICSGQRFDERHAITRKRVRTDRLLPISSLLQPVFYRSIPQVFNHKPVSETKADLVVSLTAPHSFTEDHFSCRVWLLL</sequence>
<gene>
    <name evidence="1" type="ORF">C4D60_Mb01t04140</name>
</gene>
<accession>A0A4S8JJQ7</accession>
<evidence type="ECO:0000313" key="1">
    <source>
        <dbReference type="EMBL" id="THU62343.1"/>
    </source>
</evidence>
<comment type="caution">
    <text evidence="1">The sequence shown here is derived from an EMBL/GenBank/DDBJ whole genome shotgun (WGS) entry which is preliminary data.</text>
</comment>
<reference evidence="1 2" key="1">
    <citation type="journal article" date="2019" name="Nat. Plants">
        <title>Genome sequencing of Musa balbisiana reveals subgenome evolution and function divergence in polyploid bananas.</title>
        <authorList>
            <person name="Yao X."/>
        </authorList>
    </citation>
    <scope>NUCLEOTIDE SEQUENCE [LARGE SCALE GENOMIC DNA]</scope>
    <source>
        <strain evidence="2">cv. DH-PKW</strain>
        <tissue evidence="1">Leaves</tissue>
    </source>
</reference>
<evidence type="ECO:0000313" key="2">
    <source>
        <dbReference type="Proteomes" id="UP000317650"/>
    </source>
</evidence>
<dbReference type="AlphaFoldDB" id="A0A4S8JJQ7"/>
<organism evidence="1 2">
    <name type="scientific">Musa balbisiana</name>
    <name type="common">Banana</name>
    <dbReference type="NCBI Taxonomy" id="52838"/>
    <lineage>
        <taxon>Eukaryota</taxon>
        <taxon>Viridiplantae</taxon>
        <taxon>Streptophyta</taxon>
        <taxon>Embryophyta</taxon>
        <taxon>Tracheophyta</taxon>
        <taxon>Spermatophyta</taxon>
        <taxon>Magnoliopsida</taxon>
        <taxon>Liliopsida</taxon>
        <taxon>Zingiberales</taxon>
        <taxon>Musaceae</taxon>
        <taxon>Musa</taxon>
    </lineage>
</organism>
<proteinExistence type="predicted"/>
<name>A0A4S8JJQ7_MUSBA</name>
<protein>
    <submittedName>
        <fullName evidence="1">Uncharacterized protein</fullName>
    </submittedName>
</protein>